<dbReference type="InterPro" id="IPR028364">
    <property type="entry name" value="Ribosomal_uL1/biogenesis"/>
</dbReference>
<feature type="region of interest" description="Disordered" evidence="1">
    <location>
        <begin position="298"/>
        <end position="377"/>
    </location>
</feature>
<dbReference type="RefSeq" id="XP_010413020.1">
    <property type="nucleotide sequence ID" value="XM_010414718.1"/>
</dbReference>
<dbReference type="GeneID" id="104699410"/>
<protein>
    <submittedName>
        <fullName evidence="3">Ribosomal L1 domain-containing protein 1-like</fullName>
    </submittedName>
</protein>
<keyword evidence="2" id="KW-1185">Reference proteome</keyword>
<sequence length="377" mass="42883">MTTAAQPRPLPEQVTNLPKTVNIAIKALFERRNKKRKTKKPQQLLEEDESVYLTVDLNNIPQTHQRSAYRIALPHPLINTTKDSPQLCLIVGKKGGLRKDDAVKKIKSENIPITKVLELSKLKSDYKSFESKQKLCDSYEMFFCDRRLIHVLPRLIGKKFFGSKKIPVAIDTKRNWKGQIEKACTGAMFFIRTGTCSVIKVGKLSMTRDEIVENVMATVNGVVDALPDKWTYVRSLHLKLSESLDLPIYQTVPDLKLKVDPFGVKDGDELVKSDDVDDGSKSLKTENKKKGRIHEVRYMDSNDDENQMNLEDDDEVDGDLNGSRDKKKRKKMSSSKSKVSEKSKKKNVLKSKKLKNDIDDSGGGLKAKKTKRRKEDY</sequence>
<accession>A0ABM0SLJ5</accession>
<gene>
    <name evidence="3" type="primary">LOC104699410</name>
</gene>
<dbReference type="PANTHER" id="PTHR23105">
    <property type="entry name" value="RIBOSOMAL PROTEIN L7AE FAMILY MEMBER"/>
    <property type="match status" value="1"/>
</dbReference>
<evidence type="ECO:0000256" key="1">
    <source>
        <dbReference type="SAM" id="MobiDB-lite"/>
    </source>
</evidence>
<reference evidence="2" key="1">
    <citation type="journal article" date="2014" name="Nat. Commun.">
        <title>The emerging biofuel crop Camelina sativa retains a highly undifferentiated hexaploid genome structure.</title>
        <authorList>
            <person name="Kagale S."/>
            <person name="Koh C."/>
            <person name="Nixon J."/>
            <person name="Bollina V."/>
            <person name="Clarke W.E."/>
            <person name="Tuteja R."/>
            <person name="Spillane C."/>
            <person name="Robinson S.J."/>
            <person name="Links M.G."/>
            <person name="Clarke C."/>
            <person name="Higgins E.E."/>
            <person name="Huebert T."/>
            <person name="Sharpe A.G."/>
            <person name="Parkin I.A."/>
        </authorList>
    </citation>
    <scope>NUCLEOTIDE SEQUENCE [LARGE SCALE GENOMIC DNA]</scope>
    <source>
        <strain evidence="2">cv. DH55</strain>
    </source>
</reference>
<dbReference type="CDD" id="cd00403">
    <property type="entry name" value="Ribosomal_L1"/>
    <property type="match status" value="1"/>
</dbReference>
<feature type="compositionally biased region" description="Basic residues" evidence="1">
    <location>
        <begin position="343"/>
        <end position="353"/>
    </location>
</feature>
<feature type="compositionally biased region" description="Acidic residues" evidence="1">
    <location>
        <begin position="301"/>
        <end position="318"/>
    </location>
</feature>
<dbReference type="Proteomes" id="UP000694864">
    <property type="component" value="Chromosome 6"/>
</dbReference>
<dbReference type="Pfam" id="PF00687">
    <property type="entry name" value="Ribosomal_L1"/>
    <property type="match status" value="1"/>
</dbReference>
<evidence type="ECO:0000313" key="2">
    <source>
        <dbReference type="Proteomes" id="UP000694864"/>
    </source>
</evidence>
<dbReference type="InterPro" id="IPR023674">
    <property type="entry name" value="Ribosomal_uL1-like"/>
</dbReference>
<reference evidence="3" key="2">
    <citation type="submission" date="2025-08" db="UniProtKB">
        <authorList>
            <consortium name="RefSeq"/>
        </authorList>
    </citation>
    <scope>IDENTIFICATION</scope>
    <source>
        <tissue evidence="3">Leaf</tissue>
    </source>
</reference>
<dbReference type="InterPro" id="IPR050257">
    <property type="entry name" value="eL8/uL1-like"/>
</dbReference>
<dbReference type="InterPro" id="IPR016095">
    <property type="entry name" value="Ribosomal_uL1_3-a/b-sand"/>
</dbReference>
<organism evidence="2 3">
    <name type="scientific">Camelina sativa</name>
    <name type="common">False flax</name>
    <name type="synonym">Myagrum sativum</name>
    <dbReference type="NCBI Taxonomy" id="90675"/>
    <lineage>
        <taxon>Eukaryota</taxon>
        <taxon>Viridiplantae</taxon>
        <taxon>Streptophyta</taxon>
        <taxon>Embryophyta</taxon>
        <taxon>Tracheophyta</taxon>
        <taxon>Spermatophyta</taxon>
        <taxon>Magnoliopsida</taxon>
        <taxon>eudicotyledons</taxon>
        <taxon>Gunneridae</taxon>
        <taxon>Pentapetalae</taxon>
        <taxon>rosids</taxon>
        <taxon>malvids</taxon>
        <taxon>Brassicales</taxon>
        <taxon>Brassicaceae</taxon>
        <taxon>Camelineae</taxon>
        <taxon>Camelina</taxon>
    </lineage>
</organism>
<dbReference type="Gene3D" id="3.40.50.790">
    <property type="match status" value="1"/>
</dbReference>
<name>A0ABM0SLJ5_CAMSA</name>
<evidence type="ECO:0000313" key="3">
    <source>
        <dbReference type="RefSeq" id="XP_010413020.1"/>
    </source>
</evidence>
<dbReference type="Gene3D" id="3.30.190.20">
    <property type="match status" value="1"/>
</dbReference>
<dbReference type="SUPFAM" id="SSF56808">
    <property type="entry name" value="Ribosomal protein L1"/>
    <property type="match status" value="1"/>
</dbReference>
<feature type="compositionally biased region" description="Basic residues" evidence="1">
    <location>
        <begin position="366"/>
        <end position="377"/>
    </location>
</feature>
<proteinExistence type="predicted"/>